<keyword evidence="2" id="KW-1185">Reference proteome</keyword>
<dbReference type="RefSeq" id="WP_014792651.1">
    <property type="nucleotide sequence ID" value="NC_018017.1"/>
</dbReference>
<reference evidence="2" key="1">
    <citation type="submission" date="2012-06" db="EMBL/GenBank/DDBJ databases">
        <title>Complete sequence of Desulfitobacterium dehalogenans ATCC 51507.</title>
        <authorList>
            <person name="Lucas S."/>
            <person name="Han J."/>
            <person name="Lapidus A."/>
            <person name="Cheng J.-F."/>
            <person name="Goodwin L."/>
            <person name="Pitluck S."/>
            <person name="Peters L."/>
            <person name="Ovchinnikova G."/>
            <person name="Teshima H."/>
            <person name="Detter J.C."/>
            <person name="Han C."/>
            <person name="Tapia R."/>
            <person name="Land M."/>
            <person name="Hauser L."/>
            <person name="Kyrpides N."/>
            <person name="Ivanova N."/>
            <person name="Pagani I."/>
            <person name="Kruse T."/>
            <person name="de Vos W.M."/>
            <person name="Smidt H."/>
            <person name="Woyke T."/>
        </authorList>
    </citation>
    <scope>NUCLEOTIDE SEQUENCE [LARGE SCALE GENOMIC DNA]</scope>
    <source>
        <strain evidence="2">ATCC 51507 / DSM 9161 / JW/IU-DC1</strain>
    </source>
</reference>
<dbReference type="STRING" id="756499.Desde_0710"/>
<evidence type="ECO:0000313" key="2">
    <source>
        <dbReference type="Proteomes" id="UP000006053"/>
    </source>
</evidence>
<dbReference type="Proteomes" id="UP000006053">
    <property type="component" value="Chromosome"/>
</dbReference>
<dbReference type="HOGENOM" id="CLU_217155_0_0_9"/>
<accession>I4A5C3</accession>
<name>I4A5C3_DESDJ</name>
<reference evidence="1 2" key="2">
    <citation type="journal article" date="2015" name="J. Bacteriol.">
        <title>Genomic, proteomic, and biochemical analysis of the organohalide respiratory pathway in Desulfitobacterium dehalogenans.</title>
        <authorList>
            <person name="Kruse T."/>
            <person name="van de Pas B.A."/>
            <person name="Atteia A."/>
            <person name="Krab K."/>
            <person name="Hagen W.R."/>
            <person name="Goodwin L."/>
            <person name="Chain P."/>
            <person name="Boeren S."/>
            <person name="Maphosa F."/>
            <person name="Schraa G."/>
            <person name="de Vos W.M."/>
            <person name="van der Oost J."/>
            <person name="Smidt H."/>
            <person name="Stams A.J."/>
        </authorList>
    </citation>
    <scope>NUCLEOTIDE SEQUENCE [LARGE SCALE GENOMIC DNA]</scope>
    <source>
        <strain evidence="2">ATCC 51507 / DSM 9161 / JW/IU-DC1</strain>
    </source>
</reference>
<gene>
    <name evidence="1" type="ordered locus">Desde_0710</name>
</gene>
<organism evidence="1 2">
    <name type="scientific">Desulfitobacterium dehalogenans (strain ATCC 51507 / DSM 9161 / JW/IU-DC1)</name>
    <dbReference type="NCBI Taxonomy" id="756499"/>
    <lineage>
        <taxon>Bacteria</taxon>
        <taxon>Bacillati</taxon>
        <taxon>Bacillota</taxon>
        <taxon>Clostridia</taxon>
        <taxon>Eubacteriales</taxon>
        <taxon>Desulfitobacteriaceae</taxon>
        <taxon>Desulfitobacterium</taxon>
    </lineage>
</organism>
<dbReference type="AlphaFoldDB" id="I4A5C3"/>
<proteinExistence type="predicted"/>
<sequence precursor="true">MRTKVILIFVLTVMVLSSLTVGTLSNYNSVSSFGISITPH</sequence>
<dbReference type="EMBL" id="CP003348">
    <property type="protein sequence ID" value="AFL99157.1"/>
    <property type="molecule type" value="Genomic_DNA"/>
</dbReference>
<protein>
    <submittedName>
        <fullName evidence="1">Uncharacterized protein</fullName>
    </submittedName>
</protein>
<evidence type="ECO:0000313" key="1">
    <source>
        <dbReference type="EMBL" id="AFL99157.1"/>
    </source>
</evidence>
<dbReference type="KEGG" id="ddh:Desde_0710"/>